<sequence length="352" mass="39180">MFLDRRSFFLESSKRRALGQDHAEELPDAKTDPAIWDLSRTTRHLGNTSDRFVRNTPTPLTFVPDVDPPGSDRLLGIDRIPEAIEPDVLIDMADDDTDSDTNVSMADADIVSTDGDTDVTGSNLAPILSDANDDMYDDIEDEQTEDTINPAMLYGGDRICGNKPRFQQATGICDDLPCPILHASLRNIYLLQPSRFHEMGRHGIFAPPVVGFARPLRQYIQGQHRDLNIFDRMNMHADIPSLGVVIVASQKGRAIVLALTKVKVGTQTVYAMRAECILPFASQERIQNGSKTALRPFQPLHGIAVGPMPGCEGLRDEGKRWRLFMMYQDYTVLRYEIRRKGGLDAGVANVVI</sequence>
<evidence type="ECO:0000313" key="2">
    <source>
        <dbReference type="Proteomes" id="UP000192596"/>
    </source>
</evidence>
<gene>
    <name evidence="1" type="ORF">B0A48_15499</name>
</gene>
<dbReference type="OrthoDB" id="5591786at2759"/>
<proteinExistence type="predicted"/>
<keyword evidence="2" id="KW-1185">Reference proteome</keyword>
<evidence type="ECO:0000313" key="1">
    <source>
        <dbReference type="EMBL" id="OQN98223.1"/>
    </source>
</evidence>
<dbReference type="Proteomes" id="UP000192596">
    <property type="component" value="Unassembled WGS sequence"/>
</dbReference>
<dbReference type="Pfam" id="PF08728">
    <property type="entry name" value="CRT10"/>
    <property type="match status" value="1"/>
</dbReference>
<name>A0A1V8SGL1_9PEZI</name>
<dbReference type="AlphaFoldDB" id="A0A1V8SGL1"/>
<dbReference type="STRING" id="1507870.A0A1V8SGL1"/>
<dbReference type="EMBL" id="NAJO01000047">
    <property type="protein sequence ID" value="OQN98223.1"/>
    <property type="molecule type" value="Genomic_DNA"/>
</dbReference>
<organism evidence="1 2">
    <name type="scientific">Cryoendolithus antarcticus</name>
    <dbReference type="NCBI Taxonomy" id="1507870"/>
    <lineage>
        <taxon>Eukaryota</taxon>
        <taxon>Fungi</taxon>
        <taxon>Dikarya</taxon>
        <taxon>Ascomycota</taxon>
        <taxon>Pezizomycotina</taxon>
        <taxon>Dothideomycetes</taxon>
        <taxon>Dothideomycetidae</taxon>
        <taxon>Cladosporiales</taxon>
        <taxon>Cladosporiaceae</taxon>
        <taxon>Cryoendolithus</taxon>
    </lineage>
</organism>
<comment type="caution">
    <text evidence="1">The sequence shown here is derived from an EMBL/GenBank/DDBJ whole genome shotgun (WGS) entry which is preliminary data.</text>
</comment>
<protein>
    <submittedName>
        <fullName evidence="1">Uncharacterized protein</fullName>
    </submittedName>
</protein>
<dbReference type="InterPro" id="IPR014839">
    <property type="entry name" value="Crt10"/>
</dbReference>
<accession>A0A1V8SGL1</accession>
<reference evidence="2" key="1">
    <citation type="submission" date="2017-03" db="EMBL/GenBank/DDBJ databases">
        <title>Genomes of endolithic fungi from Antarctica.</title>
        <authorList>
            <person name="Coleine C."/>
            <person name="Masonjones S."/>
            <person name="Stajich J.E."/>
        </authorList>
    </citation>
    <scope>NUCLEOTIDE SEQUENCE [LARGE SCALE GENOMIC DNA]</scope>
    <source>
        <strain evidence="2">CCFEE 5527</strain>
    </source>
</reference>
<dbReference type="InParanoid" id="A0A1V8SGL1"/>